<sequence>MGMDREGGSSGSCNYFGTSTGSGQISKDKYYYGFFNAALKLPAHFTFGAVVAFYATFNTPGGFNEKKYQNNCGQPSQRWLLTGPVRMVNDDLSVEHMSQELHPVLEYEKKASQQERGVLGFIVLQNK</sequence>
<evidence type="ECO:0000313" key="1">
    <source>
        <dbReference type="EMBL" id="PHT92679.1"/>
    </source>
</evidence>
<dbReference type="AlphaFoldDB" id="A0A2G3AEL8"/>
<reference evidence="1 2" key="1">
    <citation type="journal article" date="2014" name="Nat. Genet.">
        <title>Genome sequence of the hot pepper provides insights into the evolution of pungency in Capsicum species.</title>
        <authorList>
            <person name="Kim S."/>
            <person name="Park M."/>
            <person name="Yeom S.I."/>
            <person name="Kim Y.M."/>
            <person name="Lee J.M."/>
            <person name="Lee H.A."/>
            <person name="Seo E."/>
            <person name="Choi J."/>
            <person name="Cheong K."/>
            <person name="Kim K.T."/>
            <person name="Jung K."/>
            <person name="Lee G.W."/>
            <person name="Oh S.K."/>
            <person name="Bae C."/>
            <person name="Kim S.B."/>
            <person name="Lee H.Y."/>
            <person name="Kim S.Y."/>
            <person name="Kim M.S."/>
            <person name="Kang B.C."/>
            <person name="Jo Y.D."/>
            <person name="Yang H.B."/>
            <person name="Jeong H.J."/>
            <person name="Kang W.H."/>
            <person name="Kwon J.K."/>
            <person name="Shin C."/>
            <person name="Lim J.Y."/>
            <person name="Park J.H."/>
            <person name="Huh J.H."/>
            <person name="Kim J.S."/>
            <person name="Kim B.D."/>
            <person name="Cohen O."/>
            <person name="Paran I."/>
            <person name="Suh M.C."/>
            <person name="Lee S.B."/>
            <person name="Kim Y.K."/>
            <person name="Shin Y."/>
            <person name="Noh S.J."/>
            <person name="Park J."/>
            <person name="Seo Y.S."/>
            <person name="Kwon S.Y."/>
            <person name="Kim H.A."/>
            <person name="Park J.M."/>
            <person name="Kim H.J."/>
            <person name="Choi S.B."/>
            <person name="Bosland P.W."/>
            <person name="Reeves G."/>
            <person name="Jo S.H."/>
            <person name="Lee B.W."/>
            <person name="Cho H.T."/>
            <person name="Choi H.S."/>
            <person name="Lee M.S."/>
            <person name="Yu Y."/>
            <person name="Do Choi Y."/>
            <person name="Park B.S."/>
            <person name="van Deynze A."/>
            <person name="Ashrafi H."/>
            <person name="Hill T."/>
            <person name="Kim W.T."/>
            <person name="Pai H.S."/>
            <person name="Ahn H.K."/>
            <person name="Yeam I."/>
            <person name="Giovannoni J.J."/>
            <person name="Rose J.K."/>
            <person name="Sorensen I."/>
            <person name="Lee S.J."/>
            <person name="Kim R.W."/>
            <person name="Choi I.Y."/>
            <person name="Choi B.S."/>
            <person name="Lim J.S."/>
            <person name="Lee Y.H."/>
            <person name="Choi D."/>
        </authorList>
    </citation>
    <scope>NUCLEOTIDE SEQUENCE [LARGE SCALE GENOMIC DNA]</scope>
    <source>
        <strain evidence="2">cv. CM334</strain>
    </source>
</reference>
<name>A0A2G3AEL8_CAPAN</name>
<reference evidence="1 2" key="2">
    <citation type="journal article" date="2017" name="Genome Biol.">
        <title>New reference genome sequences of hot pepper reveal the massive evolution of plant disease-resistance genes by retroduplication.</title>
        <authorList>
            <person name="Kim S."/>
            <person name="Park J."/>
            <person name="Yeom S.I."/>
            <person name="Kim Y.M."/>
            <person name="Seo E."/>
            <person name="Kim K.T."/>
            <person name="Kim M.S."/>
            <person name="Lee J.M."/>
            <person name="Cheong K."/>
            <person name="Shin H.S."/>
            <person name="Kim S.B."/>
            <person name="Han K."/>
            <person name="Lee J."/>
            <person name="Park M."/>
            <person name="Lee H.A."/>
            <person name="Lee H.Y."/>
            <person name="Lee Y."/>
            <person name="Oh S."/>
            <person name="Lee J.H."/>
            <person name="Choi E."/>
            <person name="Choi E."/>
            <person name="Lee S.E."/>
            <person name="Jeon J."/>
            <person name="Kim H."/>
            <person name="Choi G."/>
            <person name="Song H."/>
            <person name="Lee J."/>
            <person name="Lee S.C."/>
            <person name="Kwon J.K."/>
            <person name="Lee H.Y."/>
            <person name="Koo N."/>
            <person name="Hong Y."/>
            <person name="Kim R.W."/>
            <person name="Kang W.H."/>
            <person name="Huh J.H."/>
            <person name="Kang B.C."/>
            <person name="Yang T.J."/>
            <person name="Lee Y.H."/>
            <person name="Bennetzen J.L."/>
            <person name="Choi D."/>
        </authorList>
    </citation>
    <scope>NUCLEOTIDE SEQUENCE [LARGE SCALE GENOMIC DNA]</scope>
    <source>
        <strain evidence="2">cv. CM334</strain>
    </source>
</reference>
<evidence type="ECO:0000313" key="2">
    <source>
        <dbReference type="Proteomes" id="UP000222542"/>
    </source>
</evidence>
<proteinExistence type="predicted"/>
<organism evidence="1 2">
    <name type="scientific">Capsicum annuum</name>
    <name type="common">Capsicum pepper</name>
    <dbReference type="NCBI Taxonomy" id="4072"/>
    <lineage>
        <taxon>Eukaryota</taxon>
        <taxon>Viridiplantae</taxon>
        <taxon>Streptophyta</taxon>
        <taxon>Embryophyta</taxon>
        <taxon>Tracheophyta</taxon>
        <taxon>Spermatophyta</taxon>
        <taxon>Magnoliopsida</taxon>
        <taxon>eudicotyledons</taxon>
        <taxon>Gunneridae</taxon>
        <taxon>Pentapetalae</taxon>
        <taxon>asterids</taxon>
        <taxon>lamiids</taxon>
        <taxon>Solanales</taxon>
        <taxon>Solanaceae</taxon>
        <taxon>Solanoideae</taxon>
        <taxon>Capsiceae</taxon>
        <taxon>Capsicum</taxon>
    </lineage>
</organism>
<gene>
    <name evidence="1" type="ORF">T459_00561</name>
</gene>
<protein>
    <submittedName>
        <fullName evidence="1">Uncharacterized protein</fullName>
    </submittedName>
</protein>
<dbReference type="Proteomes" id="UP000222542">
    <property type="component" value="Unassembled WGS sequence"/>
</dbReference>
<accession>A0A2G3AEL8</accession>
<dbReference type="EMBL" id="AYRZ02000001">
    <property type="protein sequence ID" value="PHT92679.1"/>
    <property type="molecule type" value="Genomic_DNA"/>
</dbReference>
<dbReference type="Gramene" id="PHT92679">
    <property type="protein sequence ID" value="PHT92679"/>
    <property type="gene ID" value="T459_00561"/>
</dbReference>
<comment type="caution">
    <text evidence="1">The sequence shown here is derived from an EMBL/GenBank/DDBJ whole genome shotgun (WGS) entry which is preliminary data.</text>
</comment>
<keyword evidence="2" id="KW-1185">Reference proteome</keyword>